<dbReference type="RefSeq" id="WP_092863936.1">
    <property type="nucleotide sequence ID" value="NZ_FPCH01000001.1"/>
</dbReference>
<name>A0A1I7MWI5_9HYPH</name>
<feature type="domain" description="Serine aminopeptidase S33" evidence="1">
    <location>
        <begin position="39"/>
        <end position="298"/>
    </location>
</feature>
<dbReference type="Proteomes" id="UP000199423">
    <property type="component" value="Unassembled WGS sequence"/>
</dbReference>
<evidence type="ECO:0000313" key="2">
    <source>
        <dbReference type="EMBL" id="SFV26735.1"/>
    </source>
</evidence>
<evidence type="ECO:0000313" key="3">
    <source>
        <dbReference type="Proteomes" id="UP000199423"/>
    </source>
</evidence>
<organism evidence="2 3">
    <name type="scientific">Hyphomicrobium facile</name>
    <dbReference type="NCBI Taxonomy" id="51670"/>
    <lineage>
        <taxon>Bacteria</taxon>
        <taxon>Pseudomonadati</taxon>
        <taxon>Pseudomonadota</taxon>
        <taxon>Alphaproteobacteria</taxon>
        <taxon>Hyphomicrobiales</taxon>
        <taxon>Hyphomicrobiaceae</taxon>
        <taxon>Hyphomicrobium</taxon>
    </lineage>
</organism>
<dbReference type="Gene3D" id="3.40.50.1820">
    <property type="entry name" value="alpha/beta hydrolase"/>
    <property type="match status" value="1"/>
</dbReference>
<accession>A0A1I7MWI5</accession>
<dbReference type="Pfam" id="PF12146">
    <property type="entry name" value="Hydrolase_4"/>
    <property type="match status" value="1"/>
</dbReference>
<dbReference type="InterPro" id="IPR022742">
    <property type="entry name" value="Hydrolase_4"/>
</dbReference>
<protein>
    <submittedName>
        <fullName evidence="2">Lysophospholipase</fullName>
    </submittedName>
</protein>
<dbReference type="InterPro" id="IPR051044">
    <property type="entry name" value="MAG_DAG_Lipase"/>
</dbReference>
<dbReference type="InterPro" id="IPR029058">
    <property type="entry name" value="AB_hydrolase_fold"/>
</dbReference>
<dbReference type="SUPFAM" id="SSF53474">
    <property type="entry name" value="alpha/beta-Hydrolases"/>
    <property type="match status" value="1"/>
</dbReference>
<proteinExistence type="predicted"/>
<dbReference type="OrthoDB" id="9788260at2"/>
<dbReference type="STRING" id="51670.SAMN04488557_0571"/>
<sequence>MKLVSLSINPVPSGAQVTAFDGYDGLKLRCALWEATRGPSRGTVCIVQGRGEFIEKYFEVIADLRRRGFAVATFDLRGQGGSERMLSNRRKGHVVAFTEYDRDLAIFIDEIVKPALPQPLIGLGHSLGGNILLRGAQDEASPFARMILLSPMIEIHEQMLGASRPVAKAYSSILSLCGFATTYVRGGGDEPNDLGEFEGNRLTADRVRWSRVKSIIEAAPDLALGAPTVGWLRAALRSCAMLSRPDYPKYVSVPMMVFAAGADHVVSSQAIEDFAVDLKSGGHILMPGSRHEILQETDAIRQRFWAAFDAYMGIETSLSERV</sequence>
<dbReference type="AlphaFoldDB" id="A0A1I7MWI5"/>
<evidence type="ECO:0000259" key="1">
    <source>
        <dbReference type="Pfam" id="PF12146"/>
    </source>
</evidence>
<keyword evidence="3" id="KW-1185">Reference proteome</keyword>
<reference evidence="3" key="1">
    <citation type="submission" date="2016-10" db="EMBL/GenBank/DDBJ databases">
        <authorList>
            <person name="Varghese N."/>
            <person name="Submissions S."/>
        </authorList>
    </citation>
    <scope>NUCLEOTIDE SEQUENCE [LARGE SCALE GENOMIC DNA]</scope>
    <source>
        <strain evidence="3">DSM 1565</strain>
    </source>
</reference>
<gene>
    <name evidence="2" type="ORF">SAMN04488557_0571</name>
</gene>
<dbReference type="EMBL" id="FPCH01000001">
    <property type="protein sequence ID" value="SFV26735.1"/>
    <property type="molecule type" value="Genomic_DNA"/>
</dbReference>
<dbReference type="PANTHER" id="PTHR11614">
    <property type="entry name" value="PHOSPHOLIPASE-RELATED"/>
    <property type="match status" value="1"/>
</dbReference>